<dbReference type="EMBL" id="JAHRHJ020003813">
    <property type="protein sequence ID" value="KAH9289921.1"/>
    <property type="molecule type" value="Genomic_DNA"/>
</dbReference>
<protein>
    <submittedName>
        <fullName evidence="2">Uncharacterized protein</fullName>
    </submittedName>
</protein>
<accession>A0AA38BZB1</accession>
<name>A0AA38BZB1_TAXCH</name>
<gene>
    <name evidence="2" type="ORF">KI387_034038</name>
</gene>
<dbReference type="AlphaFoldDB" id="A0AA38BZB1"/>
<reference evidence="2 3" key="1">
    <citation type="journal article" date="2021" name="Nat. Plants">
        <title>The Taxus genome provides insights into paclitaxel biosynthesis.</title>
        <authorList>
            <person name="Xiong X."/>
            <person name="Gou J."/>
            <person name="Liao Q."/>
            <person name="Li Y."/>
            <person name="Zhou Q."/>
            <person name="Bi G."/>
            <person name="Li C."/>
            <person name="Du R."/>
            <person name="Wang X."/>
            <person name="Sun T."/>
            <person name="Guo L."/>
            <person name="Liang H."/>
            <person name="Lu P."/>
            <person name="Wu Y."/>
            <person name="Zhang Z."/>
            <person name="Ro D.K."/>
            <person name="Shang Y."/>
            <person name="Huang S."/>
            <person name="Yan J."/>
        </authorList>
    </citation>
    <scope>NUCLEOTIDE SEQUENCE [LARGE SCALE GENOMIC DNA]</scope>
    <source>
        <strain evidence="2">Ta-2019</strain>
    </source>
</reference>
<keyword evidence="3" id="KW-1185">Reference proteome</keyword>
<comment type="caution">
    <text evidence="2">The sequence shown here is derived from an EMBL/GenBank/DDBJ whole genome shotgun (WGS) entry which is preliminary data.</text>
</comment>
<proteinExistence type="predicted"/>
<feature type="region of interest" description="Disordered" evidence="1">
    <location>
        <begin position="225"/>
        <end position="244"/>
    </location>
</feature>
<evidence type="ECO:0000256" key="1">
    <source>
        <dbReference type="SAM" id="MobiDB-lite"/>
    </source>
</evidence>
<sequence>MASEEVKARYCEPMGEKNLEKVEASTCWQRPIPEPIKCCHVFKNSLWRRRVFRLTNGDVSTTMKLANLVNKECLTSSRTLDMEVSRRGHFGKEAKKKTRVRALTTISVEEPEVRKTTPKVVKENGFLPKHMTDEFKGMGATSNESKISEFYFNSQERKTSSHVGNSRPLGEDVALTEVLKVVDGLDDQKHEILTHDNINATDIPIIDGINIDKRSLTCVLTEAKGNKESKHLSTEPKNPPSAWV</sequence>
<organism evidence="2 3">
    <name type="scientific">Taxus chinensis</name>
    <name type="common">Chinese yew</name>
    <name type="synonym">Taxus wallichiana var. chinensis</name>
    <dbReference type="NCBI Taxonomy" id="29808"/>
    <lineage>
        <taxon>Eukaryota</taxon>
        <taxon>Viridiplantae</taxon>
        <taxon>Streptophyta</taxon>
        <taxon>Embryophyta</taxon>
        <taxon>Tracheophyta</taxon>
        <taxon>Spermatophyta</taxon>
        <taxon>Pinopsida</taxon>
        <taxon>Pinidae</taxon>
        <taxon>Conifers II</taxon>
        <taxon>Cupressales</taxon>
        <taxon>Taxaceae</taxon>
        <taxon>Taxus</taxon>
    </lineage>
</organism>
<feature type="compositionally biased region" description="Basic and acidic residues" evidence="1">
    <location>
        <begin position="225"/>
        <end position="234"/>
    </location>
</feature>
<evidence type="ECO:0000313" key="2">
    <source>
        <dbReference type="EMBL" id="KAH9289921.1"/>
    </source>
</evidence>
<evidence type="ECO:0000313" key="3">
    <source>
        <dbReference type="Proteomes" id="UP000824469"/>
    </source>
</evidence>
<dbReference type="Proteomes" id="UP000824469">
    <property type="component" value="Unassembled WGS sequence"/>
</dbReference>